<organism evidence="3 4">
    <name type="scientific">Telmatospirillum siberiense</name>
    <dbReference type="NCBI Taxonomy" id="382514"/>
    <lineage>
        <taxon>Bacteria</taxon>
        <taxon>Pseudomonadati</taxon>
        <taxon>Pseudomonadota</taxon>
        <taxon>Alphaproteobacteria</taxon>
        <taxon>Rhodospirillales</taxon>
        <taxon>Rhodospirillaceae</taxon>
        <taxon>Telmatospirillum</taxon>
    </lineage>
</organism>
<evidence type="ECO:0000313" key="4">
    <source>
        <dbReference type="Proteomes" id="UP000233293"/>
    </source>
</evidence>
<comment type="caution">
    <text evidence="3">The sequence shown here is derived from an EMBL/GenBank/DDBJ whole genome shotgun (WGS) entry which is preliminary data.</text>
</comment>
<dbReference type="EMBL" id="PIUM01000025">
    <property type="protein sequence ID" value="PKU22972.1"/>
    <property type="molecule type" value="Genomic_DNA"/>
</dbReference>
<dbReference type="OrthoDB" id="9806974at2"/>
<dbReference type="GO" id="GO:0016491">
    <property type="term" value="F:oxidoreductase activity"/>
    <property type="evidence" value="ECO:0007669"/>
    <property type="project" value="UniProtKB-KW"/>
</dbReference>
<comment type="similarity">
    <text evidence="1">Belongs to the short-chain dehydrogenases/reductases (SDR) family.</text>
</comment>
<name>A0A2N3PRG5_9PROT</name>
<keyword evidence="2" id="KW-0560">Oxidoreductase</keyword>
<gene>
    <name evidence="3" type="ORF">CWS72_19165</name>
</gene>
<protein>
    <submittedName>
        <fullName evidence="3">Short-chain dehydrogenase</fullName>
    </submittedName>
</protein>
<evidence type="ECO:0000256" key="1">
    <source>
        <dbReference type="ARBA" id="ARBA00006484"/>
    </source>
</evidence>
<dbReference type="RefSeq" id="WP_101252246.1">
    <property type="nucleotide sequence ID" value="NZ_PIUM01000025.1"/>
</dbReference>
<dbReference type="Proteomes" id="UP000233293">
    <property type="component" value="Unassembled WGS sequence"/>
</dbReference>
<dbReference type="AlphaFoldDB" id="A0A2N3PRG5"/>
<reference evidence="4" key="1">
    <citation type="submission" date="2017-12" db="EMBL/GenBank/DDBJ databases">
        <title>Draft genome sequence of Telmatospirillum siberiense 26-4b1T, an acidotolerant peatland alphaproteobacterium potentially involved in sulfur cycling.</title>
        <authorList>
            <person name="Hausmann B."/>
            <person name="Pjevac P."/>
            <person name="Schreck K."/>
            <person name="Herbold C.W."/>
            <person name="Daims H."/>
            <person name="Wagner M."/>
            <person name="Pester M."/>
            <person name="Loy A."/>
        </authorList>
    </citation>
    <scope>NUCLEOTIDE SEQUENCE [LARGE SCALE GENOMIC DNA]</scope>
    <source>
        <strain evidence="4">26-4b1</strain>
    </source>
</reference>
<sequence length="237" mass="24372">MTEPKIAVVFGGSLGIGEATARALTETGSRVTIVGRDATRLAAAATRIGEVTTAVADARDADAVSQVFETTGLVDTVVICVAGSTGIGLFRDLNLGEVRAAFEEKTLAQLLVAQVAARHMRPNGSITFVSAGSARSAIRSAVGPAVVNGAIEAAIPTLALELAPIRVNAVSPGLIDTPLWDFMPTETREAFFSSNAAKLPVGRVGRADEVAEVIVLLTKCEFITSSIYAVDGGSSMG</sequence>
<evidence type="ECO:0000313" key="3">
    <source>
        <dbReference type="EMBL" id="PKU22972.1"/>
    </source>
</evidence>
<dbReference type="InterPro" id="IPR036291">
    <property type="entry name" value="NAD(P)-bd_dom_sf"/>
</dbReference>
<evidence type="ECO:0000256" key="2">
    <source>
        <dbReference type="ARBA" id="ARBA00023002"/>
    </source>
</evidence>
<dbReference type="PRINTS" id="PR00081">
    <property type="entry name" value="GDHRDH"/>
</dbReference>
<dbReference type="Pfam" id="PF13561">
    <property type="entry name" value="adh_short_C2"/>
    <property type="match status" value="1"/>
</dbReference>
<dbReference type="Gene3D" id="3.40.50.720">
    <property type="entry name" value="NAD(P)-binding Rossmann-like Domain"/>
    <property type="match status" value="1"/>
</dbReference>
<dbReference type="PANTHER" id="PTHR43477">
    <property type="entry name" value="DIHYDROANTICAPSIN 7-DEHYDROGENASE"/>
    <property type="match status" value="1"/>
</dbReference>
<accession>A0A2N3PRG5</accession>
<dbReference type="InterPro" id="IPR002347">
    <property type="entry name" value="SDR_fam"/>
</dbReference>
<keyword evidence="4" id="KW-1185">Reference proteome</keyword>
<dbReference type="SUPFAM" id="SSF51735">
    <property type="entry name" value="NAD(P)-binding Rossmann-fold domains"/>
    <property type="match status" value="1"/>
</dbReference>
<proteinExistence type="inferred from homology"/>
<dbReference type="PANTHER" id="PTHR43477:SF1">
    <property type="entry name" value="DIHYDROANTICAPSIN 7-DEHYDROGENASE"/>
    <property type="match status" value="1"/>
</dbReference>
<dbReference type="InterPro" id="IPR051122">
    <property type="entry name" value="SDR_DHRS6-like"/>
</dbReference>